<evidence type="ECO:0000313" key="2">
    <source>
        <dbReference type="EMBL" id="GAA5142555.1"/>
    </source>
</evidence>
<gene>
    <name evidence="2" type="ORF">GCM10023320_82960</name>
</gene>
<dbReference type="SUPFAM" id="SSF53474">
    <property type="entry name" value="alpha/beta-Hydrolases"/>
    <property type="match status" value="1"/>
</dbReference>
<reference evidence="3" key="1">
    <citation type="journal article" date="2019" name="Int. J. Syst. Evol. Microbiol.">
        <title>The Global Catalogue of Microorganisms (GCM) 10K type strain sequencing project: providing services to taxonomists for standard genome sequencing and annotation.</title>
        <authorList>
            <consortium name="The Broad Institute Genomics Platform"/>
            <consortium name="The Broad Institute Genome Sequencing Center for Infectious Disease"/>
            <person name="Wu L."/>
            <person name="Ma J."/>
        </authorList>
    </citation>
    <scope>NUCLEOTIDE SEQUENCE [LARGE SCALE GENOMIC DNA]</scope>
    <source>
        <strain evidence="3">JCM 18302</strain>
    </source>
</reference>
<proteinExistence type="predicted"/>
<dbReference type="InterPro" id="IPR029058">
    <property type="entry name" value="AB_hydrolase_fold"/>
</dbReference>
<dbReference type="Gene3D" id="3.40.50.1820">
    <property type="entry name" value="alpha/beta hydrolase"/>
    <property type="match status" value="1"/>
</dbReference>
<dbReference type="Proteomes" id="UP001500804">
    <property type="component" value="Unassembled WGS sequence"/>
</dbReference>
<dbReference type="EMBL" id="BAABJO010000061">
    <property type="protein sequence ID" value="GAA5142555.1"/>
    <property type="molecule type" value="Genomic_DNA"/>
</dbReference>
<accession>A0ABP9PAE9</accession>
<protein>
    <recommendedName>
        <fullName evidence="4">Alpha/beta hydrolase family protein</fullName>
    </recommendedName>
</protein>
<evidence type="ECO:0000256" key="1">
    <source>
        <dbReference type="SAM" id="MobiDB-lite"/>
    </source>
</evidence>
<sequence length="138" mass="14590">MSFQLDPRIARLVDGGAGPASPTGFREGDSAHLRRILDDGLTQLSALPVDPDVTSEAYSIETGDGHRLALRWYAKSGSTPGSAVVHVHGGAVIAGSVELYDPLVRTYVAWTGVPWSPSTTGSPPRHPQVPLRRTASPP</sequence>
<evidence type="ECO:0008006" key="4">
    <source>
        <dbReference type="Google" id="ProtNLM"/>
    </source>
</evidence>
<keyword evidence="3" id="KW-1185">Reference proteome</keyword>
<comment type="caution">
    <text evidence="2">The sequence shown here is derived from an EMBL/GenBank/DDBJ whole genome shotgun (WGS) entry which is preliminary data.</text>
</comment>
<name>A0ABP9PAE9_9PSEU</name>
<organism evidence="2 3">
    <name type="scientific">Pseudonocardia adelaidensis</name>
    <dbReference type="NCBI Taxonomy" id="648754"/>
    <lineage>
        <taxon>Bacteria</taxon>
        <taxon>Bacillati</taxon>
        <taxon>Actinomycetota</taxon>
        <taxon>Actinomycetes</taxon>
        <taxon>Pseudonocardiales</taxon>
        <taxon>Pseudonocardiaceae</taxon>
        <taxon>Pseudonocardia</taxon>
    </lineage>
</organism>
<evidence type="ECO:0000313" key="3">
    <source>
        <dbReference type="Proteomes" id="UP001500804"/>
    </source>
</evidence>
<feature type="region of interest" description="Disordered" evidence="1">
    <location>
        <begin position="114"/>
        <end position="138"/>
    </location>
</feature>